<evidence type="ECO:0000313" key="5">
    <source>
        <dbReference type="Proteomes" id="UP000468928"/>
    </source>
</evidence>
<evidence type="ECO:0000256" key="2">
    <source>
        <dbReference type="ARBA" id="ARBA00022553"/>
    </source>
</evidence>
<dbReference type="Proteomes" id="UP000468928">
    <property type="component" value="Unassembled WGS sequence"/>
</dbReference>
<dbReference type="Pfam" id="PF07993">
    <property type="entry name" value="NAD_binding_4"/>
    <property type="match status" value="1"/>
</dbReference>
<dbReference type="InterPro" id="IPR036291">
    <property type="entry name" value="NAD(P)-bd_dom_sf"/>
</dbReference>
<evidence type="ECO:0000313" key="4">
    <source>
        <dbReference type="EMBL" id="NEW47650.1"/>
    </source>
</evidence>
<protein>
    <submittedName>
        <fullName evidence="4">NAD-dependent epimerase/dehydratase family protein</fullName>
    </submittedName>
</protein>
<evidence type="ECO:0000259" key="3">
    <source>
        <dbReference type="Pfam" id="PF07993"/>
    </source>
</evidence>
<organism evidence="4 5">
    <name type="scientific">Nocardia cyriacigeorgica</name>
    <dbReference type="NCBI Taxonomy" id="135487"/>
    <lineage>
        <taxon>Bacteria</taxon>
        <taxon>Bacillati</taxon>
        <taxon>Actinomycetota</taxon>
        <taxon>Actinomycetes</taxon>
        <taxon>Mycobacteriales</taxon>
        <taxon>Nocardiaceae</taxon>
        <taxon>Nocardia</taxon>
    </lineage>
</organism>
<dbReference type="EMBL" id="JAAGUZ010000094">
    <property type="protein sequence ID" value="NEW47650.1"/>
    <property type="molecule type" value="Genomic_DNA"/>
</dbReference>
<feature type="domain" description="Thioester reductase (TE)" evidence="3">
    <location>
        <begin position="18"/>
        <end position="256"/>
    </location>
</feature>
<evidence type="ECO:0000256" key="1">
    <source>
        <dbReference type="ARBA" id="ARBA00022450"/>
    </source>
</evidence>
<dbReference type="PANTHER" id="PTHR44845">
    <property type="entry name" value="CARRIER DOMAIN-CONTAINING PROTEIN"/>
    <property type="match status" value="1"/>
</dbReference>
<keyword evidence="1" id="KW-0596">Phosphopantetheine</keyword>
<dbReference type="AlphaFoldDB" id="A0A6P1DFY1"/>
<accession>A0A6P1DFY1</accession>
<dbReference type="InterPro" id="IPR010080">
    <property type="entry name" value="Thioester_reductase-like_dom"/>
</dbReference>
<dbReference type="RefSeq" id="WP_163830129.1">
    <property type="nucleotide sequence ID" value="NZ_JAAGUZ010000094.1"/>
</dbReference>
<dbReference type="Gene3D" id="3.40.50.720">
    <property type="entry name" value="NAD(P)-binding Rossmann-like Domain"/>
    <property type="match status" value="1"/>
</dbReference>
<gene>
    <name evidence="4" type="ORF">GV789_24895</name>
</gene>
<name>A0A6P1DFY1_9NOCA</name>
<dbReference type="SUPFAM" id="SSF51735">
    <property type="entry name" value="NAD(P)-binding Rossmann-fold domains"/>
    <property type="match status" value="1"/>
</dbReference>
<proteinExistence type="predicted"/>
<reference evidence="4 5" key="1">
    <citation type="submission" date="2020-01" db="EMBL/GenBank/DDBJ databases">
        <title>Genetics and antimicrobial susceptibilities of Nocardia species isolated from the soil; a comparison with species isolated from humans.</title>
        <authorList>
            <person name="Carrasco G."/>
            <person name="Monzon S."/>
            <person name="Sansegundo M."/>
            <person name="Garcia E."/>
            <person name="Garrido N."/>
            <person name="Medina M.J."/>
            <person name="Villalon P."/>
            <person name="Ramirez-Arocha A.C."/>
            <person name="Jimenez P."/>
            <person name="Cuesta I."/>
            <person name="Valdezate S."/>
        </authorList>
    </citation>
    <scope>NUCLEOTIDE SEQUENCE [LARGE SCALE GENOMIC DNA]</scope>
    <source>
        <strain evidence="4 5">CNM20110639</strain>
    </source>
</reference>
<dbReference type="NCBIfam" id="TIGR01746">
    <property type="entry name" value="Thioester-redct"/>
    <property type="match status" value="1"/>
</dbReference>
<sequence>MPEAQIPSGVADPRAVFVTGAAGFLGAHLVWQLARHTDAEIRCLVRAADSTAAHLRIMDALRRYRLWHPDIAARVVAVPGNLTEPRFGLAAAAYRTQCTEVDVVVHNGARVNHAEPYARLRAANVTGTESILRFACTGRSKPVHFVSTTSVGSATVTRPRLTVLEASRPGPDVLTGNGYVLSKWVGEELMARAAERGLPTVIYRPDRICGSSRTGATSPDDAAWLLIRAAVLLGGVPPTRGTELSLVPADYVAAAIVRIMRTGADAEVHHLVNRTSLPLDTVWERLRGKGFDIDLTPATELAARLAVTAGTDRDLAKALILGERATFARHRPTWDEANTRQALSGSGIVCPPMTADLIDRHIDYFIDTGFLPRPV</sequence>
<dbReference type="PANTHER" id="PTHR44845:SF6">
    <property type="entry name" value="BETA-ALANINE-ACTIVATING ENZYME"/>
    <property type="match status" value="1"/>
</dbReference>
<dbReference type="InterPro" id="IPR013120">
    <property type="entry name" value="FAR_NAD-bd"/>
</dbReference>
<keyword evidence="2" id="KW-0597">Phosphoprotein</keyword>
<dbReference type="CDD" id="cd05235">
    <property type="entry name" value="SDR_e1"/>
    <property type="match status" value="1"/>
</dbReference>
<comment type="caution">
    <text evidence="4">The sequence shown here is derived from an EMBL/GenBank/DDBJ whole genome shotgun (WGS) entry which is preliminary data.</text>
</comment>